<evidence type="ECO:0000256" key="1">
    <source>
        <dbReference type="ARBA" id="ARBA00005964"/>
    </source>
</evidence>
<organism evidence="5 6">
    <name type="scientific">Williamsia deligens</name>
    <dbReference type="NCBI Taxonomy" id="321325"/>
    <lineage>
        <taxon>Bacteria</taxon>
        <taxon>Bacillati</taxon>
        <taxon>Actinomycetota</taxon>
        <taxon>Actinomycetes</taxon>
        <taxon>Mycobacteriales</taxon>
        <taxon>Nocardiaceae</taxon>
        <taxon>Williamsia</taxon>
    </lineage>
</organism>
<reference evidence="6" key="1">
    <citation type="journal article" date="2019" name="Int. J. Syst. Evol. Microbiol.">
        <title>The Global Catalogue of Microorganisms (GCM) 10K type strain sequencing project: providing services to taxonomists for standard genome sequencing and annotation.</title>
        <authorList>
            <consortium name="The Broad Institute Genomics Platform"/>
            <consortium name="The Broad Institute Genome Sequencing Center for Infectious Disease"/>
            <person name="Wu L."/>
            <person name="Ma J."/>
        </authorList>
    </citation>
    <scope>NUCLEOTIDE SEQUENCE [LARGE SCALE GENOMIC DNA]</scope>
    <source>
        <strain evidence="6">CCUG 50873</strain>
    </source>
</reference>
<dbReference type="Pfam" id="PF00135">
    <property type="entry name" value="COesterase"/>
    <property type="match status" value="1"/>
</dbReference>
<evidence type="ECO:0000313" key="5">
    <source>
        <dbReference type="EMBL" id="MFD0927429.1"/>
    </source>
</evidence>
<dbReference type="Proteomes" id="UP001597068">
    <property type="component" value="Unassembled WGS sequence"/>
</dbReference>
<comment type="caution">
    <text evidence="5">The sequence shown here is derived from an EMBL/GenBank/DDBJ whole genome shotgun (WGS) entry which is preliminary data.</text>
</comment>
<keyword evidence="2 3" id="KW-0378">Hydrolase</keyword>
<name>A0ABW3G9Z9_9NOCA</name>
<accession>A0ABW3G9Z9</accession>
<dbReference type="PANTHER" id="PTHR11559">
    <property type="entry name" value="CARBOXYLESTERASE"/>
    <property type="match status" value="1"/>
</dbReference>
<dbReference type="PROSITE" id="PS00122">
    <property type="entry name" value="CARBOXYLESTERASE_B_1"/>
    <property type="match status" value="1"/>
</dbReference>
<dbReference type="InterPro" id="IPR029058">
    <property type="entry name" value="AB_hydrolase_fold"/>
</dbReference>
<keyword evidence="6" id="KW-1185">Reference proteome</keyword>
<dbReference type="EC" id="3.1.1.-" evidence="3"/>
<dbReference type="InterPro" id="IPR002018">
    <property type="entry name" value="CarbesteraseB"/>
</dbReference>
<dbReference type="InterPro" id="IPR019826">
    <property type="entry name" value="Carboxylesterase_B_AS"/>
</dbReference>
<dbReference type="RefSeq" id="WP_253649013.1">
    <property type="nucleotide sequence ID" value="NZ_BAAAMO010000007.1"/>
</dbReference>
<sequence>MSSLDVVTAHGPVRGSVDPGTGIRRWKGIPFAAPPVGELRWRAPQPPQAWSEVRDSTRFGHAAPQPRFPMFDLGEGVTVSEDCLVLNVAAPPSATPDHLRPVMVWIHGGAYIVGSATQPLYDGARLVLDGDVVLVTVNHRLGPFGFLELGAFADDDNRFDSNLALRDVIAALEWVRDSIAAFGGDPDSVTVFGESAGGGMVTTLMTVPSARGLFHRAIAQSSPATSIYDAERARIVAEQFMHELGVGPAVIGRLRDLPVRTLLEASAELFDAVPTTSPGRLAFAPVVDGDLVPEYPVDAFRAGRATPVPLLIGTNKHEAALFRLIRSPIIPIKSDAIRAMFSQIAVERPELVIPAEQDVMTAYARVRDRSRGLAVARDLAFRMPTVWLAEGHSTVAPVYLYRWDWASPLLKALGIGATHATELGYVFGGVRSARRSVEFILGGHRAARRMSRRVQRRWTSFAATGRPTGDHADPVWPPYDTTSRAVLVIDEHDRVDDVDVALRSAWGDEPLSFR</sequence>
<feature type="domain" description="Carboxylesterase type B" evidence="4">
    <location>
        <begin position="5"/>
        <end position="495"/>
    </location>
</feature>
<evidence type="ECO:0000259" key="4">
    <source>
        <dbReference type="Pfam" id="PF00135"/>
    </source>
</evidence>
<evidence type="ECO:0000256" key="2">
    <source>
        <dbReference type="ARBA" id="ARBA00022801"/>
    </source>
</evidence>
<gene>
    <name evidence="5" type="ORF">ACFQ04_16945</name>
</gene>
<dbReference type="Gene3D" id="3.40.50.1820">
    <property type="entry name" value="alpha/beta hydrolase"/>
    <property type="match status" value="1"/>
</dbReference>
<dbReference type="InterPro" id="IPR050309">
    <property type="entry name" value="Type-B_Carboxylest/Lipase"/>
</dbReference>
<dbReference type="SUPFAM" id="SSF53474">
    <property type="entry name" value="alpha/beta-Hydrolases"/>
    <property type="match status" value="1"/>
</dbReference>
<comment type="similarity">
    <text evidence="1 3">Belongs to the type-B carboxylesterase/lipase family.</text>
</comment>
<dbReference type="EMBL" id="JBHTIL010000006">
    <property type="protein sequence ID" value="MFD0927429.1"/>
    <property type="molecule type" value="Genomic_DNA"/>
</dbReference>
<protein>
    <recommendedName>
        <fullName evidence="3">Carboxylic ester hydrolase</fullName>
        <ecNumber evidence="3">3.1.1.-</ecNumber>
    </recommendedName>
</protein>
<proteinExistence type="inferred from homology"/>
<evidence type="ECO:0000256" key="3">
    <source>
        <dbReference type="RuleBase" id="RU361235"/>
    </source>
</evidence>
<evidence type="ECO:0000313" key="6">
    <source>
        <dbReference type="Proteomes" id="UP001597068"/>
    </source>
</evidence>